<sequence>TKFPLLNYISNNSFKITATTNQNEPSSVGLGYLGLLPCSCQCWNGPKAPKIPNLYSQVRNNAAPYILNTSNATSGVSRSCVQCKIKMDQEKQKMHLRQQQLTTQLNCSHQQQQHHHCHCPGNHVNQNVNVPPLMTFPVPPPPLPSAVPTFLPTTPQITTSAPTMSTNNQMYFVPFNMPSIMTGTAAPITTNQMPLANNTCPHHPPIHPPLANKTTPTKPLNNGPTRNVPSLRSTAAAVVSSGRESTYNSRMYSTH</sequence>
<feature type="non-terminal residue" evidence="2">
    <location>
        <position position="1"/>
    </location>
</feature>
<evidence type="ECO:0000313" key="3">
    <source>
        <dbReference type="Proteomes" id="UP000037069"/>
    </source>
</evidence>
<accession>A0A0L0CIT2</accession>
<dbReference type="OrthoDB" id="8065212at2759"/>
<organism evidence="2 3">
    <name type="scientific">Lucilia cuprina</name>
    <name type="common">Green bottle fly</name>
    <name type="synonym">Australian sheep blowfly</name>
    <dbReference type="NCBI Taxonomy" id="7375"/>
    <lineage>
        <taxon>Eukaryota</taxon>
        <taxon>Metazoa</taxon>
        <taxon>Ecdysozoa</taxon>
        <taxon>Arthropoda</taxon>
        <taxon>Hexapoda</taxon>
        <taxon>Insecta</taxon>
        <taxon>Pterygota</taxon>
        <taxon>Neoptera</taxon>
        <taxon>Endopterygota</taxon>
        <taxon>Diptera</taxon>
        <taxon>Brachycera</taxon>
        <taxon>Muscomorpha</taxon>
        <taxon>Oestroidea</taxon>
        <taxon>Calliphoridae</taxon>
        <taxon>Luciliinae</taxon>
        <taxon>Lucilia</taxon>
    </lineage>
</organism>
<proteinExistence type="predicted"/>
<name>A0A0L0CIT2_LUCCU</name>
<comment type="caution">
    <text evidence="2">The sequence shown here is derived from an EMBL/GenBank/DDBJ whole genome shotgun (WGS) entry which is preliminary data.</text>
</comment>
<dbReference type="EMBL" id="JRES01000338">
    <property type="protein sequence ID" value="KNC32165.1"/>
    <property type="molecule type" value="Genomic_DNA"/>
</dbReference>
<gene>
    <name evidence="2" type="ORF">FF38_03487</name>
</gene>
<feature type="region of interest" description="Disordered" evidence="1">
    <location>
        <begin position="211"/>
        <end position="255"/>
    </location>
</feature>
<evidence type="ECO:0000256" key="1">
    <source>
        <dbReference type="SAM" id="MobiDB-lite"/>
    </source>
</evidence>
<evidence type="ECO:0000313" key="2">
    <source>
        <dbReference type="EMBL" id="KNC32165.1"/>
    </source>
</evidence>
<dbReference type="AlphaFoldDB" id="A0A0L0CIT2"/>
<feature type="compositionally biased region" description="Polar residues" evidence="1">
    <location>
        <begin position="212"/>
        <end position="233"/>
    </location>
</feature>
<keyword evidence="3" id="KW-1185">Reference proteome</keyword>
<dbReference type="Proteomes" id="UP000037069">
    <property type="component" value="Unassembled WGS sequence"/>
</dbReference>
<protein>
    <submittedName>
        <fullName evidence="2">Uncharacterized protein</fullName>
    </submittedName>
</protein>
<reference evidence="2 3" key="1">
    <citation type="journal article" date="2015" name="Nat. Commun.">
        <title>Lucilia cuprina genome unlocks parasitic fly biology to underpin future interventions.</title>
        <authorList>
            <person name="Anstead C.A."/>
            <person name="Korhonen P.K."/>
            <person name="Young N.D."/>
            <person name="Hall R.S."/>
            <person name="Jex A.R."/>
            <person name="Murali S.C."/>
            <person name="Hughes D.S."/>
            <person name="Lee S.F."/>
            <person name="Perry T."/>
            <person name="Stroehlein A.J."/>
            <person name="Ansell B.R."/>
            <person name="Breugelmans B."/>
            <person name="Hofmann A."/>
            <person name="Qu J."/>
            <person name="Dugan S."/>
            <person name="Lee S.L."/>
            <person name="Chao H."/>
            <person name="Dinh H."/>
            <person name="Han Y."/>
            <person name="Doddapaneni H.V."/>
            <person name="Worley K.C."/>
            <person name="Muzny D.M."/>
            <person name="Ioannidis P."/>
            <person name="Waterhouse R.M."/>
            <person name="Zdobnov E.M."/>
            <person name="James P.J."/>
            <person name="Bagnall N.H."/>
            <person name="Kotze A.C."/>
            <person name="Gibbs R.A."/>
            <person name="Richards S."/>
            <person name="Batterham P."/>
            <person name="Gasser R.B."/>
        </authorList>
    </citation>
    <scope>NUCLEOTIDE SEQUENCE [LARGE SCALE GENOMIC DNA]</scope>
    <source>
        <strain evidence="2 3">LS</strain>
        <tissue evidence="2">Full body</tissue>
    </source>
</reference>
<feature type="compositionally biased region" description="Polar residues" evidence="1">
    <location>
        <begin position="242"/>
        <end position="255"/>
    </location>
</feature>